<sequence>MHIYININNKKINLDYRELAEKMWFKSYKGKELELSHIGNTSWLNENYRLALKWDKWGNDHRWSTNDAVKSFSDEYISLDPIRENSVMYIETDHVNIVQVDFRALCIMTKELAEAVKGLISDDAMKTWLSLEEFEEKYNTVLDMSFENANDQSLNEVLDLDMEVIEEPWDNEVKYD</sequence>
<evidence type="ECO:0000313" key="2">
    <source>
        <dbReference type="EMBL" id="WYJ95542.1"/>
    </source>
</evidence>
<reference evidence="2" key="2">
    <citation type="submission" date="2017-05" db="EMBL/GenBank/DDBJ databases">
        <authorList>
            <consortium name="The Broad Institute Genomics Platform"/>
            <consortium name="The Broad Institute Genomic Center for Infectious Diseases"/>
            <person name="Earl A."/>
            <person name="Manson A."/>
            <person name="Schwartman J."/>
            <person name="Gilmore M."/>
            <person name="Abouelleil A."/>
            <person name="Cao P."/>
            <person name="Chapman S."/>
            <person name="Cusick C."/>
            <person name="Shea T."/>
            <person name="Young S."/>
            <person name="Neafsey D."/>
            <person name="Nusbaum C."/>
            <person name="Birren B."/>
        </authorList>
    </citation>
    <scope>NUCLEOTIDE SEQUENCE</scope>
    <source>
        <strain evidence="2">9D6_DIV0238</strain>
    </source>
</reference>
<protein>
    <submittedName>
        <fullName evidence="1">Uncharacterized protein</fullName>
    </submittedName>
</protein>
<dbReference type="EMBL" id="CP147246">
    <property type="protein sequence ID" value="WYJ95542.1"/>
    <property type="molecule type" value="Genomic_DNA"/>
</dbReference>
<gene>
    <name evidence="1" type="ORF">A5889_000498</name>
    <name evidence="2" type="ORF">A5889_003090</name>
</gene>
<dbReference type="RefSeq" id="WP_087639672.1">
    <property type="nucleotide sequence ID" value="NZ_CP147246.1"/>
</dbReference>
<keyword evidence="3" id="KW-1185">Reference proteome</keyword>
<dbReference type="AlphaFoldDB" id="A0A200JCU8"/>
<dbReference type="OrthoDB" id="2295027at2"/>
<organism evidence="1">
    <name type="scientific">Candidatus Enterococcus dunnyi</name>
    <dbReference type="NCBI Taxonomy" id="1834192"/>
    <lineage>
        <taxon>Bacteria</taxon>
        <taxon>Bacillati</taxon>
        <taxon>Bacillota</taxon>
        <taxon>Bacilli</taxon>
        <taxon>Lactobacillales</taxon>
        <taxon>Enterococcaceae</taxon>
        <taxon>Enterococcus</taxon>
    </lineage>
</organism>
<dbReference type="EMBL" id="NIBQ01000001">
    <property type="protein sequence ID" value="OUZ35023.1"/>
    <property type="molecule type" value="Genomic_DNA"/>
</dbReference>
<evidence type="ECO:0000313" key="3">
    <source>
        <dbReference type="Proteomes" id="UP000196151"/>
    </source>
</evidence>
<evidence type="ECO:0000313" key="1">
    <source>
        <dbReference type="EMBL" id="OUZ35023.1"/>
    </source>
</evidence>
<reference evidence="2" key="3">
    <citation type="submission" date="2024-03" db="EMBL/GenBank/DDBJ databases">
        <title>The Genome Sequence of Enterococcus sp. DIV0238c.</title>
        <authorList>
            <consortium name="The Broad Institute Genomics Platform"/>
            <consortium name="The Broad Institute Microbial Omics Core"/>
            <consortium name="The Broad Institute Genomic Center for Infectious Diseases"/>
            <person name="Earl A."/>
            <person name="Manson A."/>
            <person name="Gilmore M."/>
            <person name="Schwartman J."/>
            <person name="Shea T."/>
            <person name="Abouelleil A."/>
            <person name="Cao P."/>
            <person name="Chapman S."/>
            <person name="Cusick C."/>
            <person name="Young S."/>
            <person name="Neafsey D."/>
            <person name="Nusbaum C."/>
            <person name="Birren B."/>
        </authorList>
    </citation>
    <scope>NUCLEOTIDE SEQUENCE</scope>
    <source>
        <strain evidence="2">9D6_DIV0238</strain>
    </source>
</reference>
<name>A0A200JCU8_9ENTE</name>
<reference evidence="1" key="1">
    <citation type="submission" date="2017-05" db="EMBL/GenBank/DDBJ databases">
        <title>The Genome Sequence of Enterococcus sp. 9D6_DIV0238.</title>
        <authorList>
            <consortium name="The Broad Institute Genomics Platform"/>
            <consortium name="The Broad Institute Genomic Center for Infectious Diseases"/>
            <person name="Earl A."/>
            <person name="Manson A."/>
            <person name="Schwartman J."/>
            <person name="Gilmore M."/>
            <person name="Abouelleil A."/>
            <person name="Cao P."/>
            <person name="Chapman S."/>
            <person name="Cusick C."/>
            <person name="Shea T."/>
            <person name="Young S."/>
            <person name="Neafsey D."/>
            <person name="Nusbaum C."/>
            <person name="Birren B."/>
        </authorList>
    </citation>
    <scope>NUCLEOTIDE SEQUENCE [LARGE SCALE GENOMIC DNA]</scope>
    <source>
        <strain evidence="1">9D6_DIV0238</strain>
    </source>
</reference>
<accession>A0A200JCU8</accession>
<dbReference type="Proteomes" id="UP000196151">
    <property type="component" value="Chromosome"/>
</dbReference>
<proteinExistence type="predicted"/>